<reference evidence="2" key="1">
    <citation type="journal article" date="2023" name="G3 (Bethesda)">
        <title>A reference genome for the long-term kleptoplast-retaining sea slug Elysia crispata morphotype clarki.</title>
        <authorList>
            <person name="Eastman K.E."/>
            <person name="Pendleton A.L."/>
            <person name="Shaikh M.A."/>
            <person name="Suttiyut T."/>
            <person name="Ogas R."/>
            <person name="Tomko P."/>
            <person name="Gavelis G."/>
            <person name="Widhalm J.R."/>
            <person name="Wisecaver J.H."/>
        </authorList>
    </citation>
    <scope>NUCLEOTIDE SEQUENCE</scope>
    <source>
        <strain evidence="2">ECLA1</strain>
    </source>
</reference>
<dbReference type="AlphaFoldDB" id="A0AAE0Z1R8"/>
<dbReference type="Proteomes" id="UP001283361">
    <property type="component" value="Unassembled WGS sequence"/>
</dbReference>
<organism evidence="2 3">
    <name type="scientific">Elysia crispata</name>
    <name type="common">lettuce slug</name>
    <dbReference type="NCBI Taxonomy" id="231223"/>
    <lineage>
        <taxon>Eukaryota</taxon>
        <taxon>Metazoa</taxon>
        <taxon>Spiralia</taxon>
        <taxon>Lophotrochozoa</taxon>
        <taxon>Mollusca</taxon>
        <taxon>Gastropoda</taxon>
        <taxon>Heterobranchia</taxon>
        <taxon>Euthyneura</taxon>
        <taxon>Panpulmonata</taxon>
        <taxon>Sacoglossa</taxon>
        <taxon>Placobranchoidea</taxon>
        <taxon>Plakobranchidae</taxon>
        <taxon>Elysia</taxon>
    </lineage>
</organism>
<dbReference type="EMBL" id="JAWDGP010004919">
    <property type="protein sequence ID" value="KAK3761303.1"/>
    <property type="molecule type" value="Genomic_DNA"/>
</dbReference>
<name>A0AAE0Z1R8_9GAST</name>
<accession>A0AAE0Z1R8</accession>
<proteinExistence type="predicted"/>
<feature type="region of interest" description="Disordered" evidence="1">
    <location>
        <begin position="1"/>
        <end position="46"/>
    </location>
</feature>
<keyword evidence="3" id="KW-1185">Reference proteome</keyword>
<evidence type="ECO:0000313" key="2">
    <source>
        <dbReference type="EMBL" id="KAK3761303.1"/>
    </source>
</evidence>
<comment type="caution">
    <text evidence="2">The sequence shown here is derived from an EMBL/GenBank/DDBJ whole genome shotgun (WGS) entry which is preliminary data.</text>
</comment>
<protein>
    <submittedName>
        <fullName evidence="2">Uncharacterized protein</fullName>
    </submittedName>
</protein>
<feature type="compositionally biased region" description="Basic residues" evidence="1">
    <location>
        <begin position="1"/>
        <end position="13"/>
    </location>
</feature>
<gene>
    <name evidence="2" type="ORF">RRG08_014314</name>
</gene>
<evidence type="ECO:0000256" key="1">
    <source>
        <dbReference type="SAM" id="MobiDB-lite"/>
    </source>
</evidence>
<sequence>MSTANKVKKHQSKSRATDTLPDQVVEQANGSEGMPNPAQSAEDIQGSSLSSVCESTIGLNSSGYHISDGSECSEETLQQPDFKFGRTVSVPADAEILRTVVPEESAAPTGQTPRAIAMKKRSQSACKTQSLLVFKRPLYGVSPHGKFGPKGYLSSASSHHIHGNQTEPDDELTIIYKFCIDSPRLSRLHSLTRPKSQLTFVTRLSNDSLLLWKRRNF</sequence>
<evidence type="ECO:0000313" key="3">
    <source>
        <dbReference type="Proteomes" id="UP001283361"/>
    </source>
</evidence>